<evidence type="ECO:0000259" key="2">
    <source>
        <dbReference type="Pfam" id="PF01569"/>
    </source>
</evidence>
<gene>
    <name evidence="3" type="ORF">CLV31_11751</name>
</gene>
<dbReference type="InterPro" id="IPR000326">
    <property type="entry name" value="PAP2/HPO"/>
</dbReference>
<dbReference type="InterPro" id="IPR036938">
    <property type="entry name" value="PAP2/HPO_sf"/>
</dbReference>
<accession>A0A326RPC8</accession>
<evidence type="ECO:0000313" key="3">
    <source>
        <dbReference type="EMBL" id="PZV78543.1"/>
    </source>
</evidence>
<evidence type="ECO:0000256" key="1">
    <source>
        <dbReference type="SAM" id="SignalP"/>
    </source>
</evidence>
<feature type="signal peptide" evidence="1">
    <location>
        <begin position="1"/>
        <end position="18"/>
    </location>
</feature>
<dbReference type="SUPFAM" id="SSF48317">
    <property type="entry name" value="Acid phosphatase/Vanadium-dependent haloperoxidase"/>
    <property type="match status" value="2"/>
</dbReference>
<sequence length="513" mass="57479">MKKYFYFLIGLLSSVVLLNSCMEELPTHFEYQGYEFTDLDPNAGQWRLVMHQSPEQFTIPAPAASGSAELNRELTEAKENISKISSKQKEAVDYWTNNPLLRWNEIALELATKYNLIPAPNPDGTYPAPDAANPGKYPLFPYAHPPYTSRMLAYLSVAQYDGLIMAWHYKYKFKRQAPYELDPQIKSAYDANKLYSYPSDGAVIAISSREILTAMFPLEKEFLAQMAQEHLESLILAGINVSSDVEAGKLIGAEVAKTALARASTDGMRNAQTNKAKSDSIKNAAKVRFGWTWENQETPQRPVGLTPLFGLVRMWNVPNVEAVRPGPPPAPGSEAFKKDAEELKRFAANLTTEQRRIANFWNDGLNTYTPPGHWNRFAKEKTVKYRLSPVRTARVFAFMNMAIVDAGISCWDAKYYYHYPRPIQTIPGFKTILGTPNFPAYTSGHSTFSSAAAEVLSHFFPTDAPQFRKWAEEAAMSRVYGGIHYRFDAEVGLQQGKAVGAYSVAKAKLDGID</sequence>
<comment type="caution">
    <text evidence="3">The sequence shown here is derived from an EMBL/GenBank/DDBJ whole genome shotgun (WGS) entry which is preliminary data.</text>
</comment>
<organism evidence="3 4">
    <name type="scientific">Algoriphagus aquaeductus</name>
    <dbReference type="NCBI Taxonomy" id="475299"/>
    <lineage>
        <taxon>Bacteria</taxon>
        <taxon>Pseudomonadati</taxon>
        <taxon>Bacteroidota</taxon>
        <taxon>Cytophagia</taxon>
        <taxon>Cytophagales</taxon>
        <taxon>Cyclobacteriaceae</taxon>
        <taxon>Algoriphagus</taxon>
    </lineage>
</organism>
<proteinExistence type="predicted"/>
<dbReference type="AlphaFoldDB" id="A0A326RPC8"/>
<dbReference type="RefSeq" id="WP_111394568.1">
    <property type="nucleotide sequence ID" value="NZ_JBJINY010000080.1"/>
</dbReference>
<dbReference type="OrthoDB" id="7793240at2"/>
<dbReference type="Gene3D" id="1.10.606.20">
    <property type="match status" value="1"/>
</dbReference>
<keyword evidence="1" id="KW-0732">Signal</keyword>
<evidence type="ECO:0000313" key="4">
    <source>
        <dbReference type="Proteomes" id="UP000248917"/>
    </source>
</evidence>
<dbReference type="CDD" id="cd03398">
    <property type="entry name" value="PAP2_haloperoxidase"/>
    <property type="match status" value="1"/>
</dbReference>
<dbReference type="Pfam" id="PF01569">
    <property type="entry name" value="PAP2"/>
    <property type="match status" value="1"/>
</dbReference>
<feature type="domain" description="Phosphatidic acid phosphatase type 2/haloperoxidase" evidence="2">
    <location>
        <begin position="406"/>
        <end position="502"/>
    </location>
</feature>
<name>A0A326RPC8_9BACT</name>
<keyword evidence="4" id="KW-1185">Reference proteome</keyword>
<dbReference type="PANTHER" id="PTHR34599">
    <property type="entry name" value="PEROXIDASE-RELATED"/>
    <property type="match status" value="1"/>
</dbReference>
<reference evidence="3 4" key="1">
    <citation type="submission" date="2018-06" db="EMBL/GenBank/DDBJ databases">
        <title>Genomic Encyclopedia of Archaeal and Bacterial Type Strains, Phase II (KMG-II): from individual species to whole genera.</title>
        <authorList>
            <person name="Goeker M."/>
        </authorList>
    </citation>
    <scope>NUCLEOTIDE SEQUENCE [LARGE SCALE GENOMIC DNA]</scope>
    <source>
        <strain evidence="3 4">T4</strain>
    </source>
</reference>
<dbReference type="InterPro" id="IPR052559">
    <property type="entry name" value="V-haloperoxidase"/>
</dbReference>
<dbReference type="PANTHER" id="PTHR34599:SF1">
    <property type="entry name" value="PHOSPHATIDIC ACID PHOSPHATASE TYPE 2_HALOPEROXIDASE DOMAIN-CONTAINING PROTEIN"/>
    <property type="match status" value="1"/>
</dbReference>
<feature type="chain" id="PRO_5016315118" evidence="1">
    <location>
        <begin position="19"/>
        <end position="513"/>
    </location>
</feature>
<dbReference type="EMBL" id="QKTX01000017">
    <property type="protein sequence ID" value="PZV78543.1"/>
    <property type="molecule type" value="Genomic_DNA"/>
</dbReference>
<protein>
    <submittedName>
        <fullName evidence="3">PAP2 superfamily protein</fullName>
    </submittedName>
</protein>
<dbReference type="Proteomes" id="UP000248917">
    <property type="component" value="Unassembled WGS sequence"/>
</dbReference>